<evidence type="ECO:0000313" key="4">
    <source>
        <dbReference type="Proteomes" id="UP000009044"/>
    </source>
</evidence>
<dbReference type="EMBL" id="AP012159">
    <property type="protein sequence ID" value="BAK84350.1"/>
    <property type="molecule type" value="Genomic_DNA"/>
</dbReference>
<keyword evidence="2" id="KW-1133">Transmembrane helix</keyword>
<name>G2I092_KOMMN</name>
<dbReference type="KEGG" id="gxy:GLX_19380"/>
<feature type="region of interest" description="Disordered" evidence="1">
    <location>
        <begin position="1"/>
        <end position="27"/>
    </location>
</feature>
<evidence type="ECO:0000256" key="2">
    <source>
        <dbReference type="SAM" id="Phobius"/>
    </source>
</evidence>
<evidence type="ECO:0000313" key="3">
    <source>
        <dbReference type="EMBL" id="BAK84350.1"/>
    </source>
</evidence>
<feature type="transmembrane region" description="Helical" evidence="2">
    <location>
        <begin position="35"/>
        <end position="56"/>
    </location>
</feature>
<gene>
    <name evidence="3" type="ordered locus">GLX_19380</name>
</gene>
<organism evidence="3 4">
    <name type="scientific">Komagataeibacter medellinensis (strain NBRC 3288 / BCRC 11682 / LMG 1693 / Kondo 51)</name>
    <name type="common">Gluconacetobacter medellinensis</name>
    <dbReference type="NCBI Taxonomy" id="634177"/>
    <lineage>
        <taxon>Bacteria</taxon>
        <taxon>Pseudomonadati</taxon>
        <taxon>Pseudomonadota</taxon>
        <taxon>Alphaproteobacteria</taxon>
        <taxon>Acetobacterales</taxon>
        <taxon>Acetobacteraceae</taxon>
        <taxon>Komagataeibacter</taxon>
    </lineage>
</organism>
<feature type="compositionally biased region" description="Basic and acidic residues" evidence="1">
    <location>
        <begin position="1"/>
        <end position="10"/>
    </location>
</feature>
<keyword evidence="2" id="KW-0812">Transmembrane</keyword>
<proteinExistence type="predicted"/>
<sequence>MPYDPPEPHYELMTPLQSPPEPARERSERLASRKLVVVGLIAAVVAAGGLGSGGLLTAREGGSGSQTPPTAAEAGSGGADDGSHLTLNAPVQNRPDMMGQMPMISPEHAADMLRQTSYSIQQQAEILAALKRRDIVLADMPMYDMTGGNAVVNVQSLGLVQTVHLGAQPKSVILPIRIAGNVSITAAGDPGPTGIHAGAVFVPGPTPLPTLTRDTEIVIGVVVQ</sequence>
<dbReference type="STRING" id="634177.GLX_19380"/>
<reference evidence="4" key="1">
    <citation type="journal article" date="2011" name="J. Bacteriol.">
        <title>Complete genome sequence of NBRC 3288, a unique cellulose-nonproducing strain of Gluconacetobacter xylinus isolated from vinegar.</title>
        <authorList>
            <person name="Ogino H."/>
            <person name="Azuma Y."/>
            <person name="Hosoyama A."/>
            <person name="Nakazawa H."/>
            <person name="Matsutani M."/>
            <person name="Hasegawa A."/>
            <person name="Otsuyama K."/>
            <person name="Matsushita K."/>
            <person name="Fujita N."/>
            <person name="Shirai M."/>
        </authorList>
    </citation>
    <scope>NUCLEOTIDE SEQUENCE [LARGE SCALE GENOMIC DNA]</scope>
    <source>
        <strain evidence="4">NBRC 3288 / BCRC 11682 / LMG 1693</strain>
    </source>
</reference>
<keyword evidence="2" id="KW-0472">Membrane</keyword>
<dbReference type="Proteomes" id="UP000009044">
    <property type="component" value="Chromosome"/>
</dbReference>
<dbReference type="AlphaFoldDB" id="G2I092"/>
<dbReference type="HOGENOM" id="CLU_1308778_0_0_5"/>
<accession>G2I092</accession>
<protein>
    <submittedName>
        <fullName evidence="3">Uncharacterized protein</fullName>
    </submittedName>
</protein>
<dbReference type="PATRIC" id="fig|634177.7.peg.2200"/>
<evidence type="ECO:0000256" key="1">
    <source>
        <dbReference type="SAM" id="MobiDB-lite"/>
    </source>
</evidence>
<feature type="region of interest" description="Disordered" evidence="1">
    <location>
        <begin position="58"/>
        <end position="94"/>
    </location>
</feature>